<feature type="domain" description="Apple" evidence="1">
    <location>
        <begin position="169"/>
        <end position="194"/>
    </location>
</feature>
<dbReference type="Proteomes" id="UP001515480">
    <property type="component" value="Unassembled WGS sequence"/>
</dbReference>
<feature type="domain" description="Apple" evidence="1">
    <location>
        <begin position="71"/>
        <end position="102"/>
    </location>
</feature>
<dbReference type="AlphaFoldDB" id="A0AB34K714"/>
<organism evidence="2 3">
    <name type="scientific">Prymnesium parvum</name>
    <name type="common">Toxic golden alga</name>
    <dbReference type="NCBI Taxonomy" id="97485"/>
    <lineage>
        <taxon>Eukaryota</taxon>
        <taxon>Haptista</taxon>
        <taxon>Haptophyta</taxon>
        <taxon>Prymnesiophyceae</taxon>
        <taxon>Prymnesiales</taxon>
        <taxon>Prymnesiaceae</taxon>
        <taxon>Prymnesium</taxon>
    </lineage>
</organism>
<accession>A0AB34K714</accession>
<evidence type="ECO:0000259" key="1">
    <source>
        <dbReference type="Pfam" id="PF14295"/>
    </source>
</evidence>
<gene>
    <name evidence="2" type="ORF">AB1Y20_000595</name>
</gene>
<keyword evidence="3" id="KW-1185">Reference proteome</keyword>
<dbReference type="Pfam" id="PF14295">
    <property type="entry name" value="PAN_4"/>
    <property type="match status" value="2"/>
</dbReference>
<proteinExistence type="predicted"/>
<dbReference type="InterPro" id="IPR003609">
    <property type="entry name" value="Pan_app"/>
</dbReference>
<sequence length="244" mass="26694">MPSNTAAPSVAVLKLEDLPEWPLPPPSPPSLPPYPPPNRHLNASSHLECNFETGVDISLTNAGSQQGVRHVTDSQIQCCALCAIRLSCRNFVFMPDNHVCALLPLVASEHLFRSNNPATVAGTVFVSHEQTKTKPQTHAECSYDVGRAYSQGRLGQAHSFDGGSQQLTSQQACCDACDRKGDCSKFTYEKYGGVCTLFSPIAEQYSTPGMIAGTLHQRGSDTELLERLASNRKQLRKMYWPTSR</sequence>
<name>A0AB34K714_PRYPA</name>
<dbReference type="Gene3D" id="3.50.4.10">
    <property type="entry name" value="Hepatocyte Growth Factor"/>
    <property type="match status" value="1"/>
</dbReference>
<dbReference type="EMBL" id="JBGBPQ010000001">
    <property type="protein sequence ID" value="KAL1529654.1"/>
    <property type="molecule type" value="Genomic_DNA"/>
</dbReference>
<protein>
    <recommendedName>
        <fullName evidence="1">Apple domain-containing protein</fullName>
    </recommendedName>
</protein>
<comment type="caution">
    <text evidence="2">The sequence shown here is derived from an EMBL/GenBank/DDBJ whole genome shotgun (WGS) entry which is preliminary data.</text>
</comment>
<evidence type="ECO:0000313" key="3">
    <source>
        <dbReference type="Proteomes" id="UP001515480"/>
    </source>
</evidence>
<evidence type="ECO:0000313" key="2">
    <source>
        <dbReference type="EMBL" id="KAL1529654.1"/>
    </source>
</evidence>
<reference evidence="2 3" key="1">
    <citation type="journal article" date="2024" name="Science">
        <title>Giant polyketide synthase enzymes in the biosynthesis of giant marine polyether toxins.</title>
        <authorList>
            <person name="Fallon T.R."/>
            <person name="Shende V.V."/>
            <person name="Wierzbicki I.H."/>
            <person name="Pendleton A.L."/>
            <person name="Watervoot N.F."/>
            <person name="Auber R.P."/>
            <person name="Gonzalez D.J."/>
            <person name="Wisecaver J.H."/>
            <person name="Moore B.S."/>
        </authorList>
    </citation>
    <scope>NUCLEOTIDE SEQUENCE [LARGE SCALE GENOMIC DNA]</scope>
    <source>
        <strain evidence="2 3">12B1</strain>
    </source>
</reference>